<sequence>MRTRREPDAVEALLLRRRDLLEAGRSEREIADGVGRGILHRVRRGWFVLRSEYDRLFAEDRHLLHVLAVSRDVRGGGVVSHESAAVLHGLDLYRRHPRRVHLTTSTAARISSNSDVFRHCTDLDEDDITHVRGIRCTTLARTVFDVARTLPPEPALVIADGAERQSAGRTGGATPHDVAAWRDAMAERIARAAGARGIRRARWVTAFADGLAETTLESVSRFRLHQIGFRRVRLQVAVPAPRGTEYRVDFGLDDVDAWGECDGTRKYVDAGLRSGRSAEDVVLDEKRREDWIRGTTGRRLVRWEDAHVTDAATLAARLTAFGIRPPR</sequence>
<dbReference type="EMBL" id="CP058316">
    <property type="protein sequence ID" value="QLD11170.1"/>
    <property type="molecule type" value="Genomic_DNA"/>
</dbReference>
<proteinExistence type="predicted"/>
<reference evidence="1 2" key="1">
    <citation type="submission" date="2020-06" db="EMBL/GenBank/DDBJ databases">
        <authorList>
            <person name="Jo H."/>
        </authorList>
    </citation>
    <scope>NUCLEOTIDE SEQUENCE [LARGE SCALE GENOMIC DNA]</scope>
    <source>
        <strain evidence="1 2">I46</strain>
    </source>
</reference>
<protein>
    <recommendedName>
        <fullName evidence="3">Transcriptional regulator, AbiEi antitoxin, Type IV TA system</fullName>
    </recommendedName>
</protein>
<organism evidence="1 2">
    <name type="scientific">Microbacterium oleivorans</name>
    <dbReference type="NCBI Taxonomy" id="273677"/>
    <lineage>
        <taxon>Bacteria</taxon>
        <taxon>Bacillati</taxon>
        <taxon>Actinomycetota</taxon>
        <taxon>Actinomycetes</taxon>
        <taxon>Micrococcales</taxon>
        <taxon>Microbacteriaceae</taxon>
        <taxon>Microbacterium</taxon>
    </lineage>
</organism>
<evidence type="ECO:0000313" key="1">
    <source>
        <dbReference type="EMBL" id="QLD11170.1"/>
    </source>
</evidence>
<name>A0A7D5EWR6_9MICO</name>
<dbReference type="AlphaFoldDB" id="A0A7D5EWR6"/>
<gene>
    <name evidence="1" type="ORF">HW566_04875</name>
</gene>
<dbReference type="Proteomes" id="UP000509638">
    <property type="component" value="Chromosome"/>
</dbReference>
<evidence type="ECO:0000313" key="2">
    <source>
        <dbReference type="Proteomes" id="UP000509638"/>
    </source>
</evidence>
<evidence type="ECO:0008006" key="3">
    <source>
        <dbReference type="Google" id="ProtNLM"/>
    </source>
</evidence>
<dbReference type="RefSeq" id="WP_178010898.1">
    <property type="nucleotide sequence ID" value="NZ_CP058316.1"/>
</dbReference>
<accession>A0A7D5EWR6</accession>